<feature type="disulfide bond" evidence="10">
    <location>
        <begin position="1669"/>
        <end position="1678"/>
    </location>
</feature>
<feature type="region of interest" description="Disordered" evidence="12">
    <location>
        <begin position="864"/>
        <end position="893"/>
    </location>
</feature>
<dbReference type="InterPro" id="IPR000034">
    <property type="entry name" value="Laminin_IV"/>
</dbReference>
<keyword evidence="7 10" id="KW-1015">Disulfide bond</keyword>
<dbReference type="SMART" id="SM00281">
    <property type="entry name" value="LamB"/>
    <property type="match status" value="1"/>
</dbReference>
<dbReference type="InterPro" id="IPR001791">
    <property type="entry name" value="Laminin_G"/>
</dbReference>
<dbReference type="InterPro" id="IPR050440">
    <property type="entry name" value="Laminin/Netrin_ECM"/>
</dbReference>
<evidence type="ECO:0000259" key="14">
    <source>
        <dbReference type="PROSITE" id="PS50025"/>
    </source>
</evidence>
<dbReference type="Pfam" id="PF00053">
    <property type="entry name" value="EGF_laminin"/>
    <property type="match status" value="12"/>
</dbReference>
<evidence type="ECO:0000256" key="8">
    <source>
        <dbReference type="ARBA" id="ARBA00023180"/>
    </source>
</evidence>
<keyword evidence="19" id="KW-1185">Reference proteome</keyword>
<dbReference type="PROSITE" id="PS01248">
    <property type="entry name" value="EGF_LAM_1"/>
    <property type="match status" value="5"/>
</dbReference>
<accession>A0A8C5B5C9</accession>
<dbReference type="SMART" id="SM00181">
    <property type="entry name" value="EGF"/>
    <property type="match status" value="8"/>
</dbReference>
<dbReference type="Ensembl" id="ENSGMOT00000056873.1">
    <property type="protein sequence ID" value="ENSGMOP00000041202.1"/>
    <property type="gene ID" value="ENSGMOG00000003159.2"/>
</dbReference>
<evidence type="ECO:0000259" key="16">
    <source>
        <dbReference type="PROSITE" id="PS51115"/>
    </source>
</evidence>
<dbReference type="Gene3D" id="2.60.120.260">
    <property type="entry name" value="Galactose-binding domain-like"/>
    <property type="match status" value="1"/>
</dbReference>
<dbReference type="PRINTS" id="PR00011">
    <property type="entry name" value="EGFLAMININ"/>
</dbReference>
<dbReference type="Gene3D" id="2.60.120.200">
    <property type="match status" value="3"/>
</dbReference>
<dbReference type="GeneTree" id="ENSGT00940000155638"/>
<dbReference type="FunFam" id="2.10.25.10:FF:000011">
    <property type="entry name" value="Cadherin EGF LAG seven-pass G-type receptor"/>
    <property type="match status" value="1"/>
</dbReference>
<dbReference type="FunFam" id="2.60.120.260:FF:000092">
    <property type="entry name" value="Laminin subunit alpha-3"/>
    <property type="match status" value="1"/>
</dbReference>
<feature type="domain" description="Laminin G" evidence="14">
    <location>
        <begin position="2479"/>
        <end position="2647"/>
    </location>
</feature>
<dbReference type="InterPro" id="IPR002049">
    <property type="entry name" value="LE_dom"/>
</dbReference>
<keyword evidence="8" id="KW-0325">Glycoprotein</keyword>
<evidence type="ECO:0000313" key="19">
    <source>
        <dbReference type="Proteomes" id="UP000694546"/>
    </source>
</evidence>
<dbReference type="InterPro" id="IPR000742">
    <property type="entry name" value="EGF"/>
</dbReference>
<gene>
    <name evidence="18" type="primary">LAMA3</name>
</gene>
<feature type="disulfide bond" evidence="10">
    <location>
        <begin position="506"/>
        <end position="523"/>
    </location>
</feature>
<keyword evidence="11" id="KW-0175">Coiled coil</keyword>
<dbReference type="PROSITE" id="PS00022">
    <property type="entry name" value="EGF_1"/>
    <property type="match status" value="1"/>
</dbReference>
<feature type="domain" description="Laminin EGF-like" evidence="15">
    <location>
        <begin position="587"/>
        <end position="639"/>
    </location>
</feature>
<dbReference type="GO" id="GO:0005576">
    <property type="term" value="C:extracellular region"/>
    <property type="evidence" value="ECO:0007669"/>
    <property type="project" value="UniProtKB-ARBA"/>
</dbReference>
<dbReference type="InterPro" id="IPR056863">
    <property type="entry name" value="LMN_ATRN_NET-like_EGF"/>
</dbReference>
<feature type="domain" description="Laminin EGF-like" evidence="15">
    <location>
        <begin position="403"/>
        <end position="446"/>
    </location>
</feature>
<name>A0A8C5B5C9_GADMO</name>
<feature type="disulfide bond" evidence="10">
    <location>
        <begin position="1315"/>
        <end position="1332"/>
    </location>
</feature>
<reference evidence="18" key="1">
    <citation type="submission" date="2025-08" db="UniProtKB">
        <authorList>
            <consortium name="Ensembl"/>
        </authorList>
    </citation>
    <scope>IDENTIFICATION</scope>
</reference>
<evidence type="ECO:0000256" key="13">
    <source>
        <dbReference type="SAM" id="SignalP"/>
    </source>
</evidence>
<feature type="domain" description="Laminin EGF-like" evidence="15">
    <location>
        <begin position="1596"/>
        <end position="1642"/>
    </location>
</feature>
<dbReference type="FunFam" id="2.10.25.10:FF:000090">
    <property type="entry name" value="laminin subunit alpha"/>
    <property type="match status" value="1"/>
</dbReference>
<feature type="domain" description="Laminin EGF-like" evidence="15">
    <location>
        <begin position="504"/>
        <end position="557"/>
    </location>
</feature>
<organism evidence="18 19">
    <name type="scientific">Gadus morhua</name>
    <name type="common">Atlantic cod</name>
    <dbReference type="NCBI Taxonomy" id="8049"/>
    <lineage>
        <taxon>Eukaryota</taxon>
        <taxon>Metazoa</taxon>
        <taxon>Chordata</taxon>
        <taxon>Craniata</taxon>
        <taxon>Vertebrata</taxon>
        <taxon>Euteleostomi</taxon>
        <taxon>Actinopterygii</taxon>
        <taxon>Neopterygii</taxon>
        <taxon>Teleostei</taxon>
        <taxon>Neoteleostei</taxon>
        <taxon>Acanthomorphata</taxon>
        <taxon>Zeiogadaria</taxon>
        <taxon>Gadariae</taxon>
        <taxon>Gadiformes</taxon>
        <taxon>Gadoidei</taxon>
        <taxon>Gadidae</taxon>
        <taxon>Gadus</taxon>
    </lineage>
</organism>
<feature type="domain" description="Laminin EGF-like" evidence="15">
    <location>
        <begin position="1313"/>
        <end position="1363"/>
    </location>
</feature>
<keyword evidence="4 13" id="KW-0732">Signal</keyword>
<feature type="disulfide bond" evidence="10">
    <location>
        <begin position="1195"/>
        <end position="1204"/>
    </location>
</feature>
<dbReference type="Proteomes" id="UP000694546">
    <property type="component" value="Chromosome 8"/>
</dbReference>
<reference evidence="18" key="2">
    <citation type="submission" date="2025-09" db="UniProtKB">
        <authorList>
            <consortium name="Ensembl"/>
        </authorList>
    </citation>
    <scope>IDENTIFICATION</scope>
</reference>
<feature type="disulfide bond" evidence="10">
    <location>
        <begin position="504"/>
        <end position="516"/>
    </location>
</feature>
<dbReference type="Pfam" id="PF00052">
    <property type="entry name" value="Laminin_B"/>
    <property type="match status" value="1"/>
</dbReference>
<dbReference type="SMART" id="SM00136">
    <property type="entry name" value="LamNT"/>
    <property type="match status" value="1"/>
</dbReference>
<feature type="disulfide bond" evidence="10">
    <location>
        <begin position="1334"/>
        <end position="1343"/>
    </location>
</feature>
<dbReference type="FunFam" id="2.10.25.10:FF:000407">
    <property type="entry name" value="Laminin subunit alpha-3"/>
    <property type="match status" value="1"/>
</dbReference>
<evidence type="ECO:0000256" key="9">
    <source>
        <dbReference type="ARBA" id="ARBA00023292"/>
    </source>
</evidence>
<dbReference type="SMART" id="SM00180">
    <property type="entry name" value="EGF_Lam"/>
    <property type="match status" value="15"/>
</dbReference>
<comment type="caution">
    <text evidence="10">Lacks conserved residue(s) required for the propagation of feature annotation.</text>
</comment>
<dbReference type="FunFam" id="2.10.25.10:FF:000209">
    <property type="entry name" value="Laminin subunit alpha 5"/>
    <property type="match status" value="2"/>
</dbReference>
<feature type="coiled-coil region" evidence="11">
    <location>
        <begin position="2031"/>
        <end position="2092"/>
    </location>
</feature>
<dbReference type="Pfam" id="PF00055">
    <property type="entry name" value="Laminin_N"/>
    <property type="match status" value="1"/>
</dbReference>
<dbReference type="PANTHER" id="PTHR10574">
    <property type="entry name" value="NETRIN/LAMININ-RELATED"/>
    <property type="match status" value="1"/>
</dbReference>
<comment type="subcellular location">
    <subcellularLocation>
        <location evidence="1">Secreted</location>
        <location evidence="1">Extracellular space</location>
        <location evidence="1">Extracellular matrix</location>
        <location evidence="1">Basement membrane</location>
    </subcellularLocation>
</comment>
<feature type="compositionally biased region" description="Basic residues" evidence="12">
    <location>
        <begin position="868"/>
        <end position="879"/>
    </location>
</feature>
<feature type="coiled-coil region" evidence="11">
    <location>
        <begin position="1879"/>
        <end position="1980"/>
    </location>
</feature>
<feature type="domain" description="Laminin EGF-like" evidence="15">
    <location>
        <begin position="1264"/>
        <end position="1312"/>
    </location>
</feature>
<evidence type="ECO:0000256" key="4">
    <source>
        <dbReference type="ARBA" id="ARBA00022729"/>
    </source>
</evidence>
<dbReference type="Gene3D" id="2.10.25.10">
    <property type="entry name" value="Laminin"/>
    <property type="match status" value="9"/>
</dbReference>
<evidence type="ECO:0000313" key="18">
    <source>
        <dbReference type="Ensembl" id="ENSGMOP00000041202.1"/>
    </source>
</evidence>
<dbReference type="PROSITE" id="PS51115">
    <property type="entry name" value="LAMININ_IVA"/>
    <property type="match status" value="1"/>
</dbReference>
<feature type="disulfide bond" evidence="10">
    <location>
        <begin position="422"/>
        <end position="431"/>
    </location>
</feature>
<evidence type="ECO:0000256" key="1">
    <source>
        <dbReference type="ARBA" id="ARBA00004302"/>
    </source>
</evidence>
<dbReference type="CDD" id="cd00110">
    <property type="entry name" value="LamG"/>
    <property type="match status" value="2"/>
</dbReference>
<dbReference type="CDD" id="cd00055">
    <property type="entry name" value="EGF_Lam"/>
    <property type="match status" value="12"/>
</dbReference>
<dbReference type="FunFam" id="2.10.25.10:FF:000188">
    <property type="entry name" value="Laminin subunit gamma 2"/>
    <property type="match status" value="1"/>
</dbReference>
<feature type="disulfide bond" evidence="10">
    <location>
        <begin position="610"/>
        <end position="619"/>
    </location>
</feature>
<evidence type="ECO:0000256" key="2">
    <source>
        <dbReference type="ARBA" id="ARBA00022525"/>
    </source>
</evidence>
<dbReference type="InterPro" id="IPR010307">
    <property type="entry name" value="Laminin_dom_II"/>
</dbReference>
<evidence type="ECO:0000256" key="7">
    <source>
        <dbReference type="ARBA" id="ARBA00023157"/>
    </source>
</evidence>
<feature type="domain" description="Laminin IV type A" evidence="16">
    <location>
        <begin position="1384"/>
        <end position="1562"/>
    </location>
</feature>
<dbReference type="GO" id="GO:0009888">
    <property type="term" value="P:tissue development"/>
    <property type="evidence" value="ECO:0007669"/>
    <property type="project" value="TreeGrafter"/>
</dbReference>
<feature type="disulfide bond" evidence="10">
    <location>
        <begin position="1174"/>
        <end position="1186"/>
    </location>
</feature>
<dbReference type="PROSITE" id="PS51117">
    <property type="entry name" value="LAMININ_NTER"/>
    <property type="match status" value="1"/>
</dbReference>
<dbReference type="SMART" id="SM00282">
    <property type="entry name" value="LamG"/>
    <property type="match status" value="1"/>
</dbReference>
<dbReference type="Pfam" id="PF06009">
    <property type="entry name" value="Laminin_II"/>
    <property type="match status" value="1"/>
</dbReference>
<protein>
    <submittedName>
        <fullName evidence="18">Laminin subunit alpha 3</fullName>
    </submittedName>
</protein>
<dbReference type="GO" id="GO:0005604">
    <property type="term" value="C:basement membrane"/>
    <property type="evidence" value="ECO:0007669"/>
    <property type="project" value="UniProtKB-SubCell"/>
</dbReference>
<sequence>MARRMEVYLLFFILFTSFCRHANGQVSLNEITGFSLSPPYFNLAQGSDISATATCGQDDSGSPRSDLYCKLVGGHNTGFNVQNIQGQFCDHCNSNEPNKAHPVTNAIDGTERWWQSPPLSRGPKYNQVNITLDLGQLYHVAYILIKFANSPRPDLWVLERSVDNGKTYRPWQYFAHSKHECVDEFGKQPNRRVEHDGDQICTTEYSKIPPLENGEIVVSLINGRPGSSNFTYSPVLRDFTKATNIRLRFLRTSTLLGHLISKAQRDPTVTRRYYYSIKDISVGGRCVCHGHAQECGVRHCECTHNTCGESCDRCCPGFNQRAWRAATADSPNASCQCFSHAFDCYYDPEVERRGASLDSSGGYGGGGVCIGCQHNTAGVNCEKCAEGFYRPHHERPESGCIPCSCDPSITAGCEMGSGRCICKPGISGHNCDLCADGYYGYPQCVREYRSTLANDTVTCCSVLSPPNVCDASGRCLCRQGVEGPYCERCRPGHHSFPGCQGLACQCSREGSYGDSCDHVSGQCLCNPGVAGQRCDRCAGWGPQFPRCESKPTGPCRCLANVEGTFCDRCKPLYWKLTMDNPEGCTECMCDLKGTLSGVGECQQKSGQCHCKPHTCGPSCDTCKEGFYLLQKRNYFGCQGCECDVGGATGMACDFGSGQCRCRKNIVGRTCSLPAPSHYFPSLHQLKYEVEDGVTPNSRPVRFGFEPRVFPGFSWRGYAVLSPAQVVHVEGREARESWYRLVLRYSNPSGSSVTGTVEATGSQQSQEVVFPAGPGPAFLTVPGDGFAQPFVLTPGNWFIHIRAQGVLLDYLVLLPRDFYQAPLLQDKITQPCNYSASPDGDTSCLLYKHVGMDGFSWVLGSQGRLSSRGGRRRRQARVRRLSPEHPPMATLSGRQVAQRGRHSHTHQHLHAHRNEILLHASSANFLLVGHPVYAVPAEDFSMDYVQPRVLCVSVHGRFTDDRYVWSQSDCRSSPCSMNEPSLKLDFKIISLQSRMEQISPKYPIIPGPNGLFIHVNFRPRVPVPGRYVVVLHYRQPEHPSFPVGVLVEAGRAWNVDHIKNVSRSVDASFCPSVSGCREVVVASNRIALEFEGGREPTITVKIPPGKTLTLDYVLVVADDSYSPDLLREKPLNKSAEFITRCRGEGFHIDPRTSSEFCRSSAHSLVAAYNDGALPCDCDESGTTLPACDPDGGQCTCRPNVIGRRCSKCATGYYGFPYCRPCGCGRRLCDEVTGRCICPPQTVKPSCDVCDSQTFSFHPLLGCEGCDCSPTGVRPSGGLECDNVTGQCPCKPRIGGRQCNRCAAGYHGYPDCRPCDCNQSGVTPDVCHPDTGRCLCKRNVGGARCDVCKGASFHFEPSNPEGCTRCFCFGATDQCQSSGKHRGKFMDMRDWRLEKPDQNEVASTLNPASNTVVADVQELSPVTQVLHWVAPPSYLGDRVLSYGGFLTFQSKSFGVPAEGMKLMDRSPDIILSGQGMTLVHQGTDPPTPDRLHHGRVQLVEGLWRHALTNRPVSREELMMVLADLEGLRIRGLYFTQSQRLSLGEVGLETASDRGPGAPAGSVEQCVCPPEYAGDSCQKCSPGYYRDGSGLYLGRCVRCECNGLSSQCEDKTGRCQNCDSDAAGPRCELCKEGYYGNPALRSCRVCPCPFNVASNSFALGCKEGPGGFQCVCKEGYAGERCEKCAPGFYGDPMMAGGSCRPCNCHGNGNSCDPSTGGTSQEWINAELMNSDGGDSQSPDLSRQLDEAQRLVKEMEKRNFNPQKAAAEKEREEARKCESSSCLLTPRQPPPVPCRRPPLKSFSVPMHLLQKRPELSSYVVSPLCLETIHYRQTEICLVHHAFPRDNPIINNNNCCSLHALRCRACLHTPLPQHVVLIVSLNQSQEYEQLAAQLDGAKRDLTQKVNEISQAANKEDLVIRAEEHADKLSKMAMDLQNAVGNASGRTDVRDAIDAINAYKNITDAINAAEAAANEAKAAADKALKVHDIGDMIDEAKRKAARASTTTANTQDRLNNIKDELDKIKVTPGDSNINDLMDEVDQSVRDLLNQIPTLEDKLSEMENLSSQFLPVSNITENIKKIKELIEQARDAANRVNEVPMKFMGDGYVELHTPTDLDDLKAYTELSLSLQRPLSGRGDGKRRRRQVSDDPSDMFVMYLGNRNSTGDFIGMAVRQHELYFIYRLHGRAYEIKTGTVSRSLSNPAIFDKVVLQRIYQDAQVTYTEAHTSREPKPAVISTKQGDLLENLLSLNPSDVVFYVGGFPADFTPPASLNYPMYRGCIEFSSFNERFFSLYNFKEAVKINREIPCKRSVFSVFNILYLRALKPSNLLPPYRNNITIPAIKGCIRNIKTNKESPVYLETVGVSRGCRLDLLVRNLVSQSAIPNSSTLPPYVVHACMCSHAHAHTRKNTRTHAQTHTHRHTHTGTHTHGHTCTYIHTHTHNHRTIRLGPVMFCPCRTSTHTNMHTHTFTQTDTHTCMQSHTHKQTQAHTHTNTELIVWDPLFLAHRPHFSLEVRTRSPDGLLFFAATRRGNSHMAVYMSKGRIRFSVGKNKEIFNREKYNDGKWHSVMFSLEKKKFRLIVDGIRAQDGQLTSNEVASLELLSPLYLGSAPESLHQYLKQKSLRKHSVLGCLRNFQMNGRAMLQPTTNHGAGPCFDGPLQSGAYFPGSNAHVVYEDDFVVGEDFELLFDIRPRNLTGVLLHVGNFSRAKHGASEGHHLSLYMLKGEVIAQVNNGAGEFSVSVMPKTALCDGTFHKISGKLPVNGFITTHGHQKGHRIDVL</sequence>
<feature type="chain" id="PRO_5034428958" evidence="13">
    <location>
        <begin position="25"/>
        <end position="2773"/>
    </location>
</feature>
<feature type="domain" description="Laminin EGF-like" evidence="15">
    <location>
        <begin position="1174"/>
        <end position="1219"/>
    </location>
</feature>
<evidence type="ECO:0000256" key="10">
    <source>
        <dbReference type="PROSITE-ProRule" id="PRU00460"/>
    </source>
</evidence>
<feature type="disulfide bond" evidence="10">
    <location>
        <begin position="525"/>
        <end position="534"/>
    </location>
</feature>
<dbReference type="Pfam" id="PF24973">
    <property type="entry name" value="EGF_LMN_ATRN"/>
    <property type="match status" value="1"/>
</dbReference>
<dbReference type="Pfam" id="PF02210">
    <property type="entry name" value="Laminin_G_2"/>
    <property type="match status" value="2"/>
</dbReference>
<dbReference type="InterPro" id="IPR008211">
    <property type="entry name" value="Laminin_N"/>
</dbReference>
<dbReference type="GO" id="GO:0009887">
    <property type="term" value="P:animal organ morphogenesis"/>
    <property type="evidence" value="ECO:0007669"/>
    <property type="project" value="TreeGrafter"/>
</dbReference>
<evidence type="ECO:0000256" key="12">
    <source>
        <dbReference type="SAM" id="MobiDB-lite"/>
    </source>
</evidence>
<keyword evidence="3" id="KW-0272">Extracellular matrix</keyword>
<feature type="signal peptide" evidence="13">
    <location>
        <begin position="1"/>
        <end position="24"/>
    </location>
</feature>
<feature type="domain" description="Laminin EGF-like" evidence="15">
    <location>
        <begin position="1643"/>
        <end position="1698"/>
    </location>
</feature>
<evidence type="ECO:0000256" key="5">
    <source>
        <dbReference type="ARBA" id="ARBA00022737"/>
    </source>
</evidence>
<keyword evidence="9 10" id="KW-0424">Laminin EGF-like domain</keyword>
<feature type="domain" description="Laminin N-terminal" evidence="17">
    <location>
        <begin position="32"/>
        <end position="285"/>
    </location>
</feature>
<dbReference type="PROSITE" id="PS50027">
    <property type="entry name" value="EGF_LAM_2"/>
    <property type="match status" value="8"/>
</dbReference>
<dbReference type="FunFam" id="2.10.25.10:FF:000083">
    <property type="entry name" value="Laminin subunit alpha"/>
    <property type="match status" value="1"/>
</dbReference>
<dbReference type="PROSITE" id="PS50025">
    <property type="entry name" value="LAM_G_DOMAIN"/>
    <property type="match status" value="1"/>
</dbReference>
<proteinExistence type="predicted"/>
<feature type="disulfide bond" evidence="10">
    <location>
        <begin position="1615"/>
        <end position="1624"/>
    </location>
</feature>
<evidence type="ECO:0000259" key="15">
    <source>
        <dbReference type="PROSITE" id="PS50027"/>
    </source>
</evidence>
<dbReference type="SUPFAM" id="SSF57196">
    <property type="entry name" value="EGF/Laminin"/>
    <property type="match status" value="11"/>
</dbReference>
<dbReference type="InterPro" id="IPR013320">
    <property type="entry name" value="ConA-like_dom_sf"/>
</dbReference>
<evidence type="ECO:0000256" key="3">
    <source>
        <dbReference type="ARBA" id="ARBA00022530"/>
    </source>
</evidence>
<keyword evidence="5" id="KW-0677">Repeat</keyword>
<evidence type="ECO:0000256" key="11">
    <source>
        <dbReference type="SAM" id="Coils"/>
    </source>
</evidence>
<dbReference type="PANTHER" id="PTHR10574:SF406">
    <property type="entry name" value="LAMININ SUBUNIT ALPHA 5"/>
    <property type="match status" value="1"/>
</dbReference>
<dbReference type="FunFam" id="2.60.120.200:FF:000150">
    <property type="entry name" value="Laminin subunit alpha 5"/>
    <property type="match status" value="1"/>
</dbReference>
<dbReference type="SUPFAM" id="SSF49899">
    <property type="entry name" value="Concanavalin A-like lectins/glucanases"/>
    <property type="match status" value="3"/>
</dbReference>
<dbReference type="FunFam" id="2.10.25.10:FF:000069">
    <property type="entry name" value="Laminin subunit alpha 1"/>
    <property type="match status" value="1"/>
</dbReference>
<evidence type="ECO:0000259" key="17">
    <source>
        <dbReference type="PROSITE" id="PS51117"/>
    </source>
</evidence>
<dbReference type="GO" id="GO:0007155">
    <property type="term" value="P:cell adhesion"/>
    <property type="evidence" value="ECO:0007669"/>
    <property type="project" value="InterPro"/>
</dbReference>
<feature type="disulfide bond" evidence="10">
    <location>
        <begin position="1313"/>
        <end position="1325"/>
    </location>
</feature>
<evidence type="ECO:0000256" key="6">
    <source>
        <dbReference type="ARBA" id="ARBA00022869"/>
    </source>
</evidence>
<dbReference type="Gene3D" id="2.170.300.10">
    <property type="entry name" value="Tie2 ligand-binding domain superfamily"/>
    <property type="match status" value="2"/>
</dbReference>
<keyword evidence="2" id="KW-0964">Secreted</keyword>
<feature type="disulfide bond" evidence="10">
    <location>
        <begin position="1288"/>
        <end position="1297"/>
    </location>
</feature>
<feature type="disulfide bond" evidence="10">
    <location>
        <begin position="1176"/>
        <end position="1193"/>
    </location>
</feature>
<keyword evidence="6" id="KW-0084">Basement membrane</keyword>